<dbReference type="PANTHER" id="PTHR39156:SF1">
    <property type="entry name" value="RIBONUCLEASE M5"/>
    <property type="match status" value="1"/>
</dbReference>
<keyword evidence="2 11" id="KW-0690">Ribosome biogenesis</keyword>
<dbReference type="GO" id="GO:0006364">
    <property type="term" value="P:rRNA processing"/>
    <property type="evidence" value="ECO:0007669"/>
    <property type="project" value="UniProtKB-UniRule"/>
</dbReference>
<evidence type="ECO:0000259" key="13">
    <source>
        <dbReference type="PROSITE" id="PS50880"/>
    </source>
</evidence>
<evidence type="ECO:0000256" key="2">
    <source>
        <dbReference type="ARBA" id="ARBA00022517"/>
    </source>
</evidence>
<evidence type="ECO:0000313" key="15">
    <source>
        <dbReference type="EMBL" id="SPP29724.1"/>
    </source>
</evidence>
<dbReference type="EMBL" id="OUNC01000056">
    <property type="protein sequence ID" value="SPP29724.1"/>
    <property type="molecule type" value="Genomic_DNA"/>
</dbReference>
<dbReference type="PROSITE" id="PS50880">
    <property type="entry name" value="TOPRIM"/>
    <property type="match status" value="1"/>
</dbReference>
<dbReference type="GO" id="GO:0043822">
    <property type="term" value="F:ribonuclease M5 activity"/>
    <property type="evidence" value="ECO:0007669"/>
    <property type="project" value="UniProtKB-UniRule"/>
</dbReference>
<keyword evidence="10 11" id="KW-0694">RNA-binding</keyword>
<dbReference type="SUPFAM" id="SSF110455">
    <property type="entry name" value="Toprim domain"/>
    <property type="match status" value="1"/>
</dbReference>
<name>A0A1D2L0G5_BROTH</name>
<evidence type="ECO:0000256" key="10">
    <source>
        <dbReference type="ARBA" id="ARBA00022884"/>
    </source>
</evidence>
<evidence type="ECO:0000256" key="3">
    <source>
        <dbReference type="ARBA" id="ARBA00022552"/>
    </source>
</evidence>
<dbReference type="OrthoDB" id="9791329at2"/>
<keyword evidence="8 11" id="KW-0378">Hydrolase</keyword>
<evidence type="ECO:0000256" key="8">
    <source>
        <dbReference type="ARBA" id="ARBA00022801"/>
    </source>
</evidence>
<gene>
    <name evidence="11 14" type="primary">rnmV</name>
    <name evidence="15" type="ORF">BTBSAS_60027</name>
    <name evidence="14" type="ORF">CNY62_06130</name>
</gene>
<evidence type="ECO:0000313" key="17">
    <source>
        <dbReference type="Proteomes" id="UP000270190"/>
    </source>
</evidence>
<protein>
    <recommendedName>
        <fullName evidence="11 12">Ribonuclease M5</fullName>
        <ecNumber evidence="11 12">3.1.26.8</ecNumber>
    </recommendedName>
    <alternativeName>
        <fullName evidence="11">RNase M5</fullName>
    </alternativeName>
    <alternativeName>
        <fullName evidence="11">Ribosomal RNA terminal maturase M5</fullName>
    </alternativeName>
</protein>
<dbReference type="PANTHER" id="PTHR39156">
    <property type="entry name" value="RIBONUCLEASE M5"/>
    <property type="match status" value="1"/>
</dbReference>
<dbReference type="AlphaFoldDB" id="A0A1D2L0G5"/>
<dbReference type="InterPro" id="IPR004466">
    <property type="entry name" value="RNase_M5"/>
</dbReference>
<evidence type="ECO:0000256" key="7">
    <source>
        <dbReference type="ARBA" id="ARBA00022759"/>
    </source>
</evidence>
<dbReference type="Proteomes" id="UP000270190">
    <property type="component" value="Unassembled WGS sequence"/>
</dbReference>
<dbReference type="EC" id="3.1.26.8" evidence="11 12"/>
<evidence type="ECO:0000256" key="1">
    <source>
        <dbReference type="ARBA" id="ARBA00022490"/>
    </source>
</evidence>
<dbReference type="CDD" id="cd01027">
    <property type="entry name" value="TOPRIM_RNase_M5_like"/>
    <property type="match status" value="1"/>
</dbReference>
<dbReference type="FunFam" id="3.40.1360.10:FF:000006">
    <property type="entry name" value="Ribonuclease M5"/>
    <property type="match status" value="1"/>
</dbReference>
<dbReference type="EMBL" id="CP023483">
    <property type="protein sequence ID" value="ATF26014.1"/>
    <property type="molecule type" value="Genomic_DNA"/>
</dbReference>
<reference evidence="17" key="2">
    <citation type="submission" date="2018-04" db="EMBL/GenBank/DDBJ databases">
        <authorList>
            <person name="Illikoud N."/>
        </authorList>
    </citation>
    <scope>NUCLEOTIDE SEQUENCE [LARGE SCALE GENOMIC DNA]</scope>
</reference>
<dbReference type="InterPro" id="IPR025156">
    <property type="entry name" value="RNase_M5_C"/>
</dbReference>
<dbReference type="InterPro" id="IPR034141">
    <property type="entry name" value="TOPRIM_RNase_M5-like"/>
</dbReference>
<dbReference type="Gene3D" id="3.40.1360.10">
    <property type="match status" value="1"/>
</dbReference>
<reference evidence="14 16" key="1">
    <citation type="submission" date="2017-09" db="EMBL/GenBank/DDBJ databases">
        <title>Complete Genome Sequences of Two Strains of the Meat Spoilage Bacterium Brochothrix thermosphacta Isolated from Ground Chicken.</title>
        <authorList>
            <person name="Paoli G.C."/>
            <person name="Wijey C."/>
            <person name="Chen C.-Y."/>
            <person name="Nguyen L."/>
            <person name="Yan X."/>
            <person name="Irwin P.L."/>
        </authorList>
    </citation>
    <scope>NUCLEOTIDE SEQUENCE [LARGE SCALE GENOMIC DNA]</scope>
    <source>
        <strain evidence="14 16">BI</strain>
    </source>
</reference>
<keyword evidence="4 11" id="KW-0540">Nuclease</keyword>
<organism evidence="14 16">
    <name type="scientific">Brochothrix thermosphacta</name>
    <name type="common">Microbacterium thermosphactum</name>
    <dbReference type="NCBI Taxonomy" id="2756"/>
    <lineage>
        <taxon>Bacteria</taxon>
        <taxon>Bacillati</taxon>
        <taxon>Bacillota</taxon>
        <taxon>Bacilli</taxon>
        <taxon>Bacillales</taxon>
        <taxon>Listeriaceae</taxon>
        <taxon>Brochothrix</taxon>
    </lineage>
</organism>
<dbReference type="GO" id="GO:0005737">
    <property type="term" value="C:cytoplasm"/>
    <property type="evidence" value="ECO:0007669"/>
    <property type="project" value="UniProtKB-SubCell"/>
</dbReference>
<evidence type="ECO:0000256" key="11">
    <source>
        <dbReference type="HAMAP-Rule" id="MF_01469"/>
    </source>
</evidence>
<dbReference type="GO" id="GO:0019843">
    <property type="term" value="F:rRNA binding"/>
    <property type="evidence" value="ECO:0007669"/>
    <property type="project" value="UniProtKB-KW"/>
</dbReference>
<proteinExistence type="inferred from homology"/>
<dbReference type="Proteomes" id="UP000243591">
    <property type="component" value="Chromosome"/>
</dbReference>
<evidence type="ECO:0000256" key="5">
    <source>
        <dbReference type="ARBA" id="ARBA00022723"/>
    </source>
</evidence>
<keyword evidence="3 11" id="KW-0698">rRNA processing</keyword>
<sequence length="187" mass="20604">MKIKEIIVVEGKDDTIAIHRAVAADTIETNGSAISKKTLERIKKAQEIRGVIVLTDPDFPGNKIRQTIDRYVPGCKHAFIERGAAQSKRAGASLGVEHASDDVIREALANVYTTDNEAFTSEITQEELIALGYLGGPGSKEKRAILGDVLKIGYTNGKQLMNRLRMFHITREQFEAALAEIEKGRLK</sequence>
<evidence type="ECO:0000256" key="12">
    <source>
        <dbReference type="NCBIfam" id="TIGR00334"/>
    </source>
</evidence>
<dbReference type="NCBIfam" id="TIGR00334">
    <property type="entry name" value="5S_RNA_mat_M5"/>
    <property type="match status" value="1"/>
</dbReference>
<evidence type="ECO:0000256" key="9">
    <source>
        <dbReference type="ARBA" id="ARBA00022842"/>
    </source>
</evidence>
<keyword evidence="9" id="KW-0460">Magnesium</keyword>
<keyword evidence="1 11" id="KW-0963">Cytoplasm</keyword>
<comment type="subcellular location">
    <subcellularLocation>
        <location evidence="11">Cytoplasm</location>
    </subcellularLocation>
</comment>
<evidence type="ECO:0000256" key="4">
    <source>
        <dbReference type="ARBA" id="ARBA00022722"/>
    </source>
</evidence>
<comment type="function">
    <text evidence="11">Required for correct processing of both the 5' and 3' ends of 5S rRNA precursor. Cleaves both sides of a double-stranded region yielding mature 5S rRNA in one step.</text>
</comment>
<feature type="domain" description="Toprim" evidence="13">
    <location>
        <begin position="4"/>
        <end position="87"/>
    </location>
</feature>
<dbReference type="KEGG" id="bths:CNY62_06130"/>
<dbReference type="Pfam" id="PF01751">
    <property type="entry name" value="Toprim"/>
    <property type="match status" value="1"/>
</dbReference>
<evidence type="ECO:0000313" key="16">
    <source>
        <dbReference type="Proteomes" id="UP000243591"/>
    </source>
</evidence>
<evidence type="ECO:0000256" key="6">
    <source>
        <dbReference type="ARBA" id="ARBA00022730"/>
    </source>
</evidence>
<keyword evidence="5" id="KW-0479">Metal-binding</keyword>
<keyword evidence="6 11" id="KW-0699">rRNA-binding</keyword>
<accession>A0A1D2L0G5</accession>
<dbReference type="RefSeq" id="WP_029091291.1">
    <property type="nucleotide sequence ID" value="NZ_CBCPHX010000004.1"/>
</dbReference>
<keyword evidence="16" id="KW-1185">Reference proteome</keyword>
<dbReference type="STRING" id="2756.BFR44_05675"/>
<evidence type="ECO:0000313" key="14">
    <source>
        <dbReference type="EMBL" id="ATF26014.1"/>
    </source>
</evidence>
<comment type="similarity">
    <text evidence="11">Belongs to the ribonuclease M5 family.</text>
</comment>
<dbReference type="SMART" id="SM00493">
    <property type="entry name" value="TOPRIM"/>
    <property type="match status" value="1"/>
</dbReference>
<dbReference type="HAMAP" id="MF_01469">
    <property type="entry name" value="RNase_M5"/>
    <property type="match status" value="1"/>
</dbReference>
<comment type="catalytic activity">
    <reaction evidence="11">
        <text>Endonucleolytic cleavage of RNA, removing 21 and 42 nucleotides, respectively, from the 5'- and 3'-termini of a 5S-rRNA precursor.</text>
        <dbReference type="EC" id="3.1.26.8"/>
    </reaction>
</comment>
<dbReference type="InterPro" id="IPR006171">
    <property type="entry name" value="TOPRIM_dom"/>
</dbReference>
<reference evidence="15" key="3">
    <citation type="submission" date="2018-04" db="EMBL/GenBank/DDBJ databases">
        <authorList>
            <person name="Go L.Y."/>
            <person name="Mitchell J.A."/>
        </authorList>
    </citation>
    <scope>NUCLEOTIDE SEQUENCE</scope>
    <source>
        <strain evidence="15">BSAS1 3</strain>
    </source>
</reference>
<dbReference type="Pfam" id="PF13331">
    <property type="entry name" value="DUF4093"/>
    <property type="match status" value="1"/>
</dbReference>
<keyword evidence="7 11" id="KW-0255">Endonuclease</keyword>
<dbReference type="GO" id="GO:0046872">
    <property type="term" value="F:metal ion binding"/>
    <property type="evidence" value="ECO:0007669"/>
    <property type="project" value="UniProtKB-KW"/>
</dbReference>